<gene>
    <name evidence="2" type="ORF">PLOB_00007686</name>
</gene>
<protein>
    <submittedName>
        <fullName evidence="2">Uncharacterized protein</fullName>
    </submittedName>
</protein>
<dbReference type="EMBL" id="CALNXK010000137">
    <property type="protein sequence ID" value="CAH3166511.1"/>
    <property type="molecule type" value="Genomic_DNA"/>
</dbReference>
<sequence length="269" mass="31646">MNRRLDSFLASQKKLDEKNATLQQENVKLRTELSKQERLNNTKRGSKRKRTESKVEVPMDLRVGLRTYFIALMLEEKLFIMRDQSFSQSEVNQDILSKIKEVLKKEHGEENCPWTDLQMEAQFLRYFRMVKEKCQRIKKGKNEEHKQRCKMSRRLTSLDRRCGAFELIGESLSSSQKQLAPEVLYVEYMSSEESAYEDEEDPITGEVTQKLKGYLTKKLSWERTALTNLKASLTEPIMEASPLMTKHWQSQGLRVIYQRDQHPMVHHGP</sequence>
<evidence type="ECO:0000313" key="3">
    <source>
        <dbReference type="Proteomes" id="UP001159405"/>
    </source>
</evidence>
<proteinExistence type="predicted"/>
<evidence type="ECO:0000313" key="2">
    <source>
        <dbReference type="EMBL" id="CAH3166511.1"/>
    </source>
</evidence>
<dbReference type="Proteomes" id="UP001159405">
    <property type="component" value="Unassembled WGS sequence"/>
</dbReference>
<organism evidence="2 3">
    <name type="scientific">Porites lobata</name>
    <dbReference type="NCBI Taxonomy" id="104759"/>
    <lineage>
        <taxon>Eukaryota</taxon>
        <taxon>Metazoa</taxon>
        <taxon>Cnidaria</taxon>
        <taxon>Anthozoa</taxon>
        <taxon>Hexacorallia</taxon>
        <taxon>Scleractinia</taxon>
        <taxon>Fungiina</taxon>
        <taxon>Poritidae</taxon>
        <taxon>Porites</taxon>
    </lineage>
</organism>
<reference evidence="2 3" key="1">
    <citation type="submission" date="2022-05" db="EMBL/GenBank/DDBJ databases">
        <authorList>
            <consortium name="Genoscope - CEA"/>
            <person name="William W."/>
        </authorList>
    </citation>
    <scope>NUCLEOTIDE SEQUENCE [LARGE SCALE GENOMIC DNA]</scope>
</reference>
<name>A0ABN8QQR5_9CNID</name>
<keyword evidence="3" id="KW-1185">Reference proteome</keyword>
<evidence type="ECO:0000256" key="1">
    <source>
        <dbReference type="SAM" id="MobiDB-lite"/>
    </source>
</evidence>
<accession>A0ABN8QQR5</accession>
<comment type="caution">
    <text evidence="2">The sequence shown here is derived from an EMBL/GenBank/DDBJ whole genome shotgun (WGS) entry which is preliminary data.</text>
</comment>
<feature type="region of interest" description="Disordered" evidence="1">
    <location>
        <begin position="33"/>
        <end position="54"/>
    </location>
</feature>